<geneLocation type="plasmid" evidence="1 2">
    <name>unnamed4</name>
</geneLocation>
<dbReference type="EMBL" id="CP030764">
    <property type="protein sequence ID" value="AXA44921.1"/>
    <property type="molecule type" value="Genomic_DNA"/>
</dbReference>
<proteinExistence type="predicted"/>
<evidence type="ECO:0000313" key="2">
    <source>
        <dbReference type="Proteomes" id="UP000251166"/>
    </source>
</evidence>
<dbReference type="Proteomes" id="UP000251166">
    <property type="component" value="Plasmid unnamed4"/>
</dbReference>
<protein>
    <submittedName>
        <fullName evidence="1">Uncharacterized protein</fullName>
    </submittedName>
</protein>
<gene>
    <name evidence="1" type="ORF">DLJ82_6951</name>
</gene>
<evidence type="ECO:0000313" key="1">
    <source>
        <dbReference type="EMBL" id="AXA44921.1"/>
    </source>
</evidence>
<sequence length="216" mass="24299">MRDTLRLLMMSVNLSGYGASNGFLGFFEKDTRYEPDMEKSAVDFFMRYFKNDLEYFVIASSVHANSDEVGHYGDAADDQRDSDLIQGLVQSGLARQFSYKKRFGRDPSSQKYTESVEKEWSDISLIKGDDFSSVCIRSLLVAKMVVYGLYGHCFIISPDWNLAFYPHDDFGFGVIGLGDDANVQVAHDFLAQADQLPGTHSIIRTPSPDHFEGRGI</sequence>
<dbReference type="AlphaFoldDB" id="A0A2Z4YUF4"/>
<organism evidence="1 2">
    <name type="scientific">Rhizobium leguminosarum</name>
    <dbReference type="NCBI Taxonomy" id="384"/>
    <lineage>
        <taxon>Bacteria</taxon>
        <taxon>Pseudomonadati</taxon>
        <taxon>Pseudomonadota</taxon>
        <taxon>Alphaproteobacteria</taxon>
        <taxon>Hyphomicrobiales</taxon>
        <taxon>Rhizobiaceae</taxon>
        <taxon>Rhizobium/Agrobacterium group</taxon>
        <taxon>Rhizobium</taxon>
    </lineage>
</organism>
<accession>A0A2Z4YUF4</accession>
<reference evidence="1 2" key="1">
    <citation type="submission" date="2018-07" db="EMBL/GenBank/DDBJ databases">
        <title>Rhizobium leguminosarum strain:ATCC 14479 Genome sequencing and assembly.</title>
        <authorList>
            <person name="Chakraborty R."/>
        </authorList>
    </citation>
    <scope>NUCLEOTIDE SEQUENCE [LARGE SCALE GENOMIC DNA]</scope>
    <source>
        <strain evidence="1 2">ATCC 14479</strain>
        <plasmid evidence="2">Plasmid unnamed4</plasmid>
    </source>
</reference>
<keyword evidence="1" id="KW-0614">Plasmid</keyword>
<dbReference type="RefSeq" id="WP_245473004.1">
    <property type="nucleotide sequence ID" value="NZ_CP030764.1"/>
</dbReference>
<name>A0A2Z4YUF4_RHILE</name>